<reference evidence="3" key="3">
    <citation type="submission" date="2020-02" db="EMBL/GenBank/DDBJ databases">
        <authorList>
            <person name="Matsumoto Y."/>
            <person name="Motooka D."/>
            <person name="Nakamura S."/>
        </authorList>
    </citation>
    <scope>NUCLEOTIDE SEQUENCE</scope>
    <source>
        <strain evidence="3">JCM 6377</strain>
    </source>
</reference>
<name>A0A2A7NBI5_MYCAG</name>
<protein>
    <submittedName>
        <fullName evidence="4">Amidohydrolase</fullName>
    </submittedName>
</protein>
<keyword evidence="1" id="KW-0456">Lyase</keyword>
<dbReference type="Pfam" id="PF04909">
    <property type="entry name" value="Amidohydro_2"/>
    <property type="match status" value="1"/>
</dbReference>
<sequence>MSDRVVDLHTHFYTDGYLKAVEAAPSTDVYRREDGRFVCRWHGGVALTVPQPHPGVAQRLEMMDELGITMQVLSVPSPNAYFLPAAEGRTLADTVNEEFAEICRENPDRFSWLAMVPMQDVGEAIAAADHAIDQLGAKGLHLLTNVNGTYLDEPIFEPFWEYANSRELLVYLHPTVPECQAYEPHALAIAMGFFADTNLSVARLAYSGVFARYPAIRWVISHLGGTLPFMLPRLDSYWRQFPAANERCPEPPTSYIKSLVFDTASSHRPALICACETFGQERLVFGTDHPHVPGGSGPYLEALEVLALTGEQRSALLHGRADRLLAGERV</sequence>
<dbReference type="GO" id="GO:0016787">
    <property type="term" value="F:hydrolase activity"/>
    <property type="evidence" value="ECO:0007669"/>
    <property type="project" value="UniProtKB-KW"/>
</dbReference>
<accession>A0A2A7NBI5</accession>
<evidence type="ECO:0000313" key="6">
    <source>
        <dbReference type="Proteomes" id="UP000465302"/>
    </source>
</evidence>
<dbReference type="AlphaFoldDB" id="A0A2A7NBI5"/>
<keyword evidence="5" id="KW-1185">Reference proteome</keyword>
<dbReference type="InterPro" id="IPR006680">
    <property type="entry name" value="Amidohydro-rel"/>
</dbReference>
<dbReference type="InterPro" id="IPR032465">
    <property type="entry name" value="ACMSD"/>
</dbReference>
<evidence type="ECO:0000313" key="5">
    <source>
        <dbReference type="Proteomes" id="UP000220914"/>
    </source>
</evidence>
<dbReference type="RefSeq" id="WP_097938999.1">
    <property type="nucleotide sequence ID" value="NZ_BLKS01000004.1"/>
</dbReference>
<dbReference type="EMBL" id="PDCP01000007">
    <property type="protein sequence ID" value="PEG41206.1"/>
    <property type="molecule type" value="Genomic_DNA"/>
</dbReference>
<dbReference type="InterPro" id="IPR032466">
    <property type="entry name" value="Metal_Hydrolase"/>
</dbReference>
<dbReference type="PANTHER" id="PTHR21240">
    <property type="entry name" value="2-AMINO-3-CARBOXYLMUCONATE-6-SEMIALDEHYDE DECARBOXYLASE"/>
    <property type="match status" value="1"/>
</dbReference>
<dbReference type="GO" id="GO:0005737">
    <property type="term" value="C:cytoplasm"/>
    <property type="evidence" value="ECO:0007669"/>
    <property type="project" value="TreeGrafter"/>
</dbReference>
<dbReference type="PANTHER" id="PTHR21240:SF28">
    <property type="entry name" value="ISO-OROTATE DECARBOXYLASE (EUROFUNG)"/>
    <property type="match status" value="1"/>
</dbReference>
<keyword evidence="4" id="KW-0378">Hydrolase</keyword>
<evidence type="ECO:0000256" key="1">
    <source>
        <dbReference type="ARBA" id="ARBA00023239"/>
    </source>
</evidence>
<organism evidence="4 5">
    <name type="scientific">Mycolicibacterium agri</name>
    <name type="common">Mycobacterium agri</name>
    <dbReference type="NCBI Taxonomy" id="36811"/>
    <lineage>
        <taxon>Bacteria</taxon>
        <taxon>Bacillati</taxon>
        <taxon>Actinomycetota</taxon>
        <taxon>Actinomycetes</taxon>
        <taxon>Mycobacteriales</taxon>
        <taxon>Mycobacteriaceae</taxon>
        <taxon>Mycolicibacterium</taxon>
    </lineage>
</organism>
<dbReference type="SUPFAM" id="SSF51556">
    <property type="entry name" value="Metallo-dependent hydrolases"/>
    <property type="match status" value="1"/>
</dbReference>
<evidence type="ECO:0000313" key="4">
    <source>
        <dbReference type="EMBL" id="PEG41206.1"/>
    </source>
</evidence>
<reference evidence="3 6" key="2">
    <citation type="journal article" date="2019" name="Emerg. Microbes Infect.">
        <title>Comprehensive subspecies identification of 175 nontuberculous mycobacteria species based on 7547 genomic profiles.</title>
        <authorList>
            <person name="Matsumoto Y."/>
            <person name="Kinjo T."/>
            <person name="Motooka D."/>
            <person name="Nabeya D."/>
            <person name="Jung N."/>
            <person name="Uechi K."/>
            <person name="Horii T."/>
            <person name="Iida T."/>
            <person name="Fujita J."/>
            <person name="Nakamura S."/>
        </authorList>
    </citation>
    <scope>NUCLEOTIDE SEQUENCE [LARGE SCALE GENOMIC DNA]</scope>
    <source>
        <strain evidence="3 6">JCM 6377</strain>
    </source>
</reference>
<evidence type="ECO:0000313" key="3">
    <source>
        <dbReference type="EMBL" id="GFG55347.1"/>
    </source>
</evidence>
<dbReference type="EMBL" id="BLKS01000004">
    <property type="protein sequence ID" value="GFG55347.1"/>
    <property type="molecule type" value="Genomic_DNA"/>
</dbReference>
<dbReference type="OrthoDB" id="149172at2"/>
<dbReference type="Proteomes" id="UP000220914">
    <property type="component" value="Unassembled WGS sequence"/>
</dbReference>
<feature type="domain" description="Amidohydrolase-related" evidence="2">
    <location>
        <begin position="6"/>
        <end position="325"/>
    </location>
</feature>
<dbReference type="GO" id="GO:0016831">
    <property type="term" value="F:carboxy-lyase activity"/>
    <property type="evidence" value="ECO:0007669"/>
    <property type="project" value="InterPro"/>
</dbReference>
<comment type="caution">
    <text evidence="4">The sequence shown here is derived from an EMBL/GenBank/DDBJ whole genome shotgun (WGS) entry which is preliminary data.</text>
</comment>
<dbReference type="GO" id="GO:0019748">
    <property type="term" value="P:secondary metabolic process"/>
    <property type="evidence" value="ECO:0007669"/>
    <property type="project" value="TreeGrafter"/>
</dbReference>
<gene>
    <name evidence="4" type="ORF">CQY20_06065</name>
    <name evidence="3" type="ORF">MAGR_67880</name>
</gene>
<dbReference type="Gene3D" id="3.20.20.140">
    <property type="entry name" value="Metal-dependent hydrolases"/>
    <property type="match status" value="1"/>
</dbReference>
<proteinExistence type="predicted"/>
<evidence type="ECO:0000259" key="2">
    <source>
        <dbReference type="Pfam" id="PF04909"/>
    </source>
</evidence>
<dbReference type="Proteomes" id="UP000465302">
    <property type="component" value="Unassembled WGS sequence"/>
</dbReference>
<reference evidence="4 5" key="1">
    <citation type="submission" date="2017-10" db="EMBL/GenBank/DDBJ databases">
        <title>The new phylogeny of genus Mycobacterium.</title>
        <authorList>
            <person name="Tortoli E."/>
            <person name="Trovato A."/>
            <person name="Cirillo D.M."/>
        </authorList>
    </citation>
    <scope>NUCLEOTIDE SEQUENCE [LARGE SCALE GENOMIC DNA]</scope>
    <source>
        <strain evidence="4 5">CCUG37673</strain>
    </source>
</reference>